<feature type="active site" description="Proton donor" evidence="3">
    <location>
        <position position="374"/>
    </location>
</feature>
<dbReference type="EMBL" id="FNVG01000011">
    <property type="protein sequence ID" value="SEG32943.1"/>
    <property type="molecule type" value="Genomic_DNA"/>
</dbReference>
<dbReference type="OrthoDB" id="9805159at2"/>
<evidence type="ECO:0000313" key="7">
    <source>
        <dbReference type="Proteomes" id="UP000236721"/>
    </source>
</evidence>
<dbReference type="PANTHER" id="PTHR10357">
    <property type="entry name" value="ALPHA-AMYLASE FAMILY MEMBER"/>
    <property type="match status" value="1"/>
</dbReference>
<dbReference type="CDD" id="cd02857">
    <property type="entry name" value="E_set_CDase_PDE_N"/>
    <property type="match status" value="1"/>
</dbReference>
<reference evidence="7" key="1">
    <citation type="submission" date="2016-10" db="EMBL/GenBank/DDBJ databases">
        <authorList>
            <person name="Varghese N."/>
            <person name="Submissions S."/>
        </authorList>
    </citation>
    <scope>NUCLEOTIDE SEQUENCE [LARGE SCALE GENOMIC DNA]</scope>
    <source>
        <strain evidence="7">CGMCC 1.7062</strain>
    </source>
</reference>
<dbReference type="SUPFAM" id="SSF51011">
    <property type="entry name" value="Glycosyl hydrolase domain"/>
    <property type="match status" value="1"/>
</dbReference>
<evidence type="ECO:0000256" key="1">
    <source>
        <dbReference type="ARBA" id="ARBA00022801"/>
    </source>
</evidence>
<protein>
    <submittedName>
        <fullName evidence="6">Alpha-glucosidase</fullName>
    </submittedName>
</protein>
<dbReference type="InterPro" id="IPR017069">
    <property type="entry name" value="MalZ"/>
</dbReference>
<proteinExistence type="predicted"/>
<dbReference type="GO" id="GO:0005737">
    <property type="term" value="C:cytoplasm"/>
    <property type="evidence" value="ECO:0007669"/>
    <property type="project" value="InterPro"/>
</dbReference>
<dbReference type="InterPro" id="IPR017853">
    <property type="entry name" value="GH"/>
</dbReference>
<dbReference type="PANTHER" id="PTHR10357:SF210">
    <property type="entry name" value="MALTODEXTRIN GLUCOSIDASE"/>
    <property type="match status" value="1"/>
</dbReference>
<dbReference type="NCBIfam" id="NF008051">
    <property type="entry name" value="PRK10785.1"/>
    <property type="match status" value="1"/>
</dbReference>
<dbReference type="Gene3D" id="2.60.40.10">
    <property type="entry name" value="Immunoglobulins"/>
    <property type="match status" value="1"/>
</dbReference>
<dbReference type="CDD" id="cd11338">
    <property type="entry name" value="AmyAc_CMD"/>
    <property type="match status" value="1"/>
</dbReference>
<dbReference type="Pfam" id="PF00128">
    <property type="entry name" value="Alpha-amylase"/>
    <property type="match status" value="1"/>
</dbReference>
<dbReference type="GO" id="GO:0004558">
    <property type="term" value="F:alpha-1,4-glucosidase activity"/>
    <property type="evidence" value="ECO:0007669"/>
    <property type="project" value="InterPro"/>
</dbReference>
<dbReference type="SUPFAM" id="SSF81296">
    <property type="entry name" value="E set domains"/>
    <property type="match status" value="1"/>
</dbReference>
<dbReference type="InterPro" id="IPR004185">
    <property type="entry name" value="Glyco_hydro_13_lg-like_dom"/>
</dbReference>
<dbReference type="InterPro" id="IPR006047">
    <property type="entry name" value="GH13_cat_dom"/>
</dbReference>
<dbReference type="SMART" id="SM00642">
    <property type="entry name" value="Aamy"/>
    <property type="match status" value="1"/>
</dbReference>
<evidence type="ECO:0000256" key="4">
    <source>
        <dbReference type="PIRSR" id="PIRSR036918-51"/>
    </source>
</evidence>
<dbReference type="InterPro" id="IPR013783">
    <property type="entry name" value="Ig-like_fold"/>
</dbReference>
<accession>A0A1H5Z8U2</accession>
<keyword evidence="1" id="KW-0378">Hydrolase</keyword>
<feature type="domain" description="Glycosyl hydrolase family 13 catalytic" evidence="5">
    <location>
        <begin position="126"/>
        <end position="521"/>
    </location>
</feature>
<keyword evidence="2" id="KW-0326">Glycosidase</keyword>
<feature type="active site" description="Nucleophile" evidence="3">
    <location>
        <position position="337"/>
    </location>
</feature>
<dbReference type="Gene3D" id="3.20.20.80">
    <property type="entry name" value="Glycosidases"/>
    <property type="match status" value="1"/>
</dbReference>
<dbReference type="Proteomes" id="UP000236721">
    <property type="component" value="Unassembled WGS sequence"/>
</dbReference>
<organism evidence="6 7">
    <name type="scientific">Vibrio hangzhouensis</name>
    <dbReference type="NCBI Taxonomy" id="462991"/>
    <lineage>
        <taxon>Bacteria</taxon>
        <taxon>Pseudomonadati</taxon>
        <taxon>Pseudomonadota</taxon>
        <taxon>Gammaproteobacteria</taxon>
        <taxon>Vibrionales</taxon>
        <taxon>Vibrionaceae</taxon>
        <taxon>Vibrio</taxon>
    </lineage>
</organism>
<dbReference type="RefSeq" id="WP_103880664.1">
    <property type="nucleotide sequence ID" value="NZ_FNVG01000011.1"/>
</dbReference>
<dbReference type="GO" id="GO:0005975">
    <property type="term" value="P:carbohydrate metabolic process"/>
    <property type="evidence" value="ECO:0007669"/>
    <property type="project" value="InterPro"/>
</dbReference>
<dbReference type="AlphaFoldDB" id="A0A1H5Z8U2"/>
<sequence length="610" mass="69738">MNQPFLYHPQTNDGLVREGDWLTIRLFAEQDKFDSIKLRHEPDNEEYLIALSKVGSKGKLDIWQATLPLSIDKDVTYYVFKALTATSQYWLDARGIHSRMPGREYHFKYNRTDQPPSWVAEQVFYQIFPDRFCNGDSSIGVETGEYQYPNRNRQSVKKQWGEPVGNHGNSGAVEFYGGDLAGIESKLDYLQDLGITSLYLNPIFTSYSNHKYDTVDYYSIDPKFGTNQQFAELADNLHQRGMRVVLDAVLNHTSVAHPWFDVLEESNGAYTSPDSPYRDYYFFNGDSKQYVGWKGIDTLPVLNFHNDDVRDHIYRGQDSVIKHWLKPPYNIDGWRFDVIHMLGEGEGAANNAHYVRAFRESMKSVNSDSYMLGEHFFEATQWLQGDQEDGAMNYYGFAHPLRALLARKDIAFDPIDIDCHEFLSWLQEASAKVPWSNQLSQLNQLDSHDTERFVTTLGGNESRLAIALQLLMTYVGTPCLYYGVEVGLEGTHDPDNRRCFPWEQVTTSKWLPYCKQLISLRKASPALQRGSFVPLYVDQSSLVFARQLGQEVVISGFNLGIEALRVSLPVWKLGLENDTFECVLTGRTCQAEEGDLDVTIAAEHSLLLTR</sequence>
<dbReference type="SUPFAM" id="SSF51445">
    <property type="entry name" value="(Trans)glycosidases"/>
    <property type="match status" value="1"/>
</dbReference>
<dbReference type="Gene3D" id="2.60.40.1180">
    <property type="entry name" value="Golgi alpha-mannosidase II"/>
    <property type="match status" value="1"/>
</dbReference>
<dbReference type="InterPro" id="IPR014756">
    <property type="entry name" value="Ig_E-set"/>
</dbReference>
<evidence type="ECO:0000259" key="5">
    <source>
        <dbReference type="SMART" id="SM00642"/>
    </source>
</evidence>
<dbReference type="InterPro" id="IPR013780">
    <property type="entry name" value="Glyco_hydro_b"/>
</dbReference>
<name>A0A1H5Z8U2_9VIBR</name>
<evidence type="ECO:0000313" key="6">
    <source>
        <dbReference type="EMBL" id="SEG32943.1"/>
    </source>
</evidence>
<dbReference type="PIRSF" id="PIRSF036918">
    <property type="entry name" value="Maltodextrin_glucosidase"/>
    <property type="match status" value="1"/>
</dbReference>
<evidence type="ECO:0000256" key="3">
    <source>
        <dbReference type="PIRSR" id="PIRSR036918-50"/>
    </source>
</evidence>
<keyword evidence="7" id="KW-1185">Reference proteome</keyword>
<gene>
    <name evidence="6" type="ORF">SAMN04488244_11153</name>
</gene>
<evidence type="ECO:0000256" key="2">
    <source>
        <dbReference type="ARBA" id="ARBA00023295"/>
    </source>
</evidence>
<feature type="site" description="Transition state stabilizer" evidence="4">
    <location>
        <position position="449"/>
    </location>
</feature>